<dbReference type="AlphaFoldDB" id="A0A1C7D541"/>
<sequence>METLLRAALIDWLRADPALAATLNSVTEEAPTRASHPWLAIAASASADWSTKNRRGREVRVALELHCRGDDPATAAELVRAIELRVEGLPRDHPGLTIVTTQFLRARAEQRPGNIRAMLMEYRFRLLEN</sequence>
<dbReference type="InterPro" id="IPR021508">
    <property type="entry name" value="Gp17-like"/>
</dbReference>
<evidence type="ECO:0000313" key="1">
    <source>
        <dbReference type="EMBL" id="ANU06596.1"/>
    </source>
</evidence>
<dbReference type="KEGG" id="anh:A6F65_00269"/>
<gene>
    <name evidence="1" type="ORF">A6F65_00269</name>
</gene>
<dbReference type="RefSeq" id="WP_067784997.1">
    <property type="nucleotide sequence ID" value="NZ_CP016545.1"/>
</dbReference>
<evidence type="ECO:0000313" key="2">
    <source>
        <dbReference type="Proteomes" id="UP000092698"/>
    </source>
</evidence>
<keyword evidence="2" id="KW-1185">Reference proteome</keyword>
<dbReference type="Pfam" id="PF11367">
    <property type="entry name" value="Tail_completion_gp17"/>
    <property type="match status" value="1"/>
</dbReference>
<dbReference type="EMBL" id="CP016545">
    <property type="protein sequence ID" value="ANU06596.1"/>
    <property type="molecule type" value="Genomic_DNA"/>
</dbReference>
<dbReference type="OrthoDB" id="7450850at2"/>
<dbReference type="Proteomes" id="UP000092698">
    <property type="component" value="Chromosome"/>
</dbReference>
<dbReference type="STRING" id="645517.A6F65_00269"/>
<name>A0A1C7D541_9SPHN</name>
<dbReference type="InterPro" id="IPR053745">
    <property type="entry name" value="Viral_Tail_Comp_sf"/>
</dbReference>
<accession>A0A1C7D541</accession>
<dbReference type="Gene3D" id="3.30.2000.30">
    <property type="match status" value="1"/>
</dbReference>
<organism evidence="1 2">
    <name type="scientific">Paraurantiacibacter namhicola</name>
    <dbReference type="NCBI Taxonomy" id="645517"/>
    <lineage>
        <taxon>Bacteria</taxon>
        <taxon>Pseudomonadati</taxon>
        <taxon>Pseudomonadota</taxon>
        <taxon>Alphaproteobacteria</taxon>
        <taxon>Sphingomonadales</taxon>
        <taxon>Erythrobacteraceae</taxon>
        <taxon>Paraurantiacibacter</taxon>
    </lineage>
</organism>
<dbReference type="PATRIC" id="fig|645517.4.peg.271"/>
<protein>
    <recommendedName>
        <fullName evidence="3">DUF3168 domain-containing protein</fullName>
    </recommendedName>
</protein>
<evidence type="ECO:0008006" key="3">
    <source>
        <dbReference type="Google" id="ProtNLM"/>
    </source>
</evidence>
<reference evidence="1 2" key="1">
    <citation type="submission" date="2016-07" db="EMBL/GenBank/DDBJ databases">
        <title>Complete genome sequence of Altererythrobacter namhicola JCM 16345T, containing esterase-encoding genes.</title>
        <authorList>
            <person name="Cheng H."/>
            <person name="Wu Y.-H."/>
            <person name="Jian S.-L."/>
            <person name="Huo Y.-Y."/>
            <person name="Wang C.-S."/>
            <person name="Xu X.-W."/>
        </authorList>
    </citation>
    <scope>NUCLEOTIDE SEQUENCE [LARGE SCALE GENOMIC DNA]</scope>
    <source>
        <strain evidence="1 2">JCM 16345</strain>
    </source>
</reference>
<proteinExistence type="predicted"/>